<dbReference type="STRING" id="314285.KT71_09332"/>
<dbReference type="InterPro" id="IPR057693">
    <property type="entry name" value="DUF7933"/>
</dbReference>
<gene>
    <name evidence="2" type="ORF">KT71_09332</name>
</gene>
<dbReference type="Proteomes" id="UP000019205">
    <property type="component" value="Chromosome"/>
</dbReference>
<evidence type="ECO:0000313" key="2">
    <source>
        <dbReference type="EMBL" id="EAQ98818.1"/>
    </source>
</evidence>
<dbReference type="OrthoDB" id="28717at2"/>
<dbReference type="HOGENOM" id="CLU_1432318_0_0_6"/>
<comment type="caution">
    <text evidence="2">The sequence shown here is derived from an EMBL/GenBank/DDBJ whole genome shotgun (WGS) entry which is preliminary data.</text>
</comment>
<keyword evidence="3" id="KW-1185">Reference proteome</keyword>
<organism evidence="2 3">
    <name type="scientific">Congregibacter litoralis KT71</name>
    <dbReference type="NCBI Taxonomy" id="314285"/>
    <lineage>
        <taxon>Bacteria</taxon>
        <taxon>Pseudomonadati</taxon>
        <taxon>Pseudomonadota</taxon>
        <taxon>Gammaproteobacteria</taxon>
        <taxon>Cellvibrionales</taxon>
        <taxon>Halieaceae</taxon>
        <taxon>Congregibacter</taxon>
    </lineage>
</organism>
<dbReference type="Pfam" id="PF25564">
    <property type="entry name" value="DUF7933"/>
    <property type="match status" value="1"/>
</dbReference>
<dbReference type="AlphaFoldDB" id="A4A4U7"/>
<reference evidence="2 3" key="1">
    <citation type="journal article" date="2007" name="Proc. Natl. Acad. Sci. U.S.A.">
        <title>Characterization of a marine gammaproteobacterium capable of aerobic anoxygenic photosynthesis.</title>
        <authorList>
            <person name="Fuchs B.M."/>
            <person name="Spring S."/>
            <person name="Teeling H."/>
            <person name="Quast C."/>
            <person name="Wulf J."/>
            <person name="Schattenhofer M."/>
            <person name="Yan S."/>
            <person name="Ferriera S."/>
            <person name="Johnson J."/>
            <person name="Glockner F.O."/>
            <person name="Amann R."/>
        </authorList>
    </citation>
    <scope>NUCLEOTIDE SEQUENCE [LARGE SCALE GENOMIC DNA]</scope>
    <source>
        <strain evidence="2">KT71</strain>
    </source>
</reference>
<proteinExistence type="predicted"/>
<evidence type="ECO:0000313" key="3">
    <source>
        <dbReference type="Proteomes" id="UP000019205"/>
    </source>
</evidence>
<reference evidence="2 3" key="2">
    <citation type="journal article" date="2009" name="PLoS ONE">
        <title>The photosynthetic apparatus and its regulation in the aerobic gammaproteobacterium Congregibacter litoralis gen. nov., sp. nov.</title>
        <authorList>
            <person name="Spring S."/>
            <person name="Lunsdorf H."/>
            <person name="Fuchs B.M."/>
            <person name="Tindall B.J."/>
        </authorList>
    </citation>
    <scope>NUCLEOTIDE SEQUENCE [LARGE SCALE GENOMIC DNA]</scope>
    <source>
        <strain evidence="2">KT71</strain>
    </source>
</reference>
<sequence length="189" mass="18169">MLNGSCGSGTLTVTPGSSSIVVSGVDNPTRDDGIAGSGECYVDLSTGAFSTDGASTTLNLEVAAGAVNSDQGVNATGGPQMITVRAVDRPAISKACSSTNILVVGGSTRTLTITVNNPRSNVALDDVALTDVFPDSGLTGGAANGAVMEPRGTPATGTCVAGGGTVVPTQGAAARGEVSGVSVPAGGNV</sequence>
<dbReference type="RefSeq" id="WP_008294294.1">
    <property type="nucleotide sequence ID" value="NZ_CM002299.1"/>
</dbReference>
<evidence type="ECO:0000259" key="1">
    <source>
        <dbReference type="Pfam" id="PF25564"/>
    </source>
</evidence>
<protein>
    <recommendedName>
        <fullName evidence="1">DUF7933 domain-containing protein</fullName>
    </recommendedName>
</protein>
<name>A4A4U7_9GAMM</name>
<feature type="domain" description="DUF7933" evidence="1">
    <location>
        <begin position="90"/>
        <end position="183"/>
    </location>
</feature>
<dbReference type="EMBL" id="AAOA02000003">
    <property type="protein sequence ID" value="EAQ98818.1"/>
    <property type="molecule type" value="Genomic_DNA"/>
</dbReference>
<accession>A4A4U7</accession>